<evidence type="ECO:0000313" key="3">
    <source>
        <dbReference type="WBParaSite" id="L893_g20336.t1"/>
    </source>
</evidence>
<keyword evidence="2" id="KW-1185">Reference proteome</keyword>
<name>A0A1I7YW25_9BILA</name>
<dbReference type="WBParaSite" id="L893_g20336.t1">
    <property type="protein sequence ID" value="L893_g20336.t1"/>
    <property type="gene ID" value="L893_g20336"/>
</dbReference>
<feature type="region of interest" description="Disordered" evidence="1">
    <location>
        <begin position="30"/>
        <end position="56"/>
    </location>
</feature>
<evidence type="ECO:0000313" key="2">
    <source>
        <dbReference type="Proteomes" id="UP000095287"/>
    </source>
</evidence>
<reference evidence="3" key="1">
    <citation type="submission" date="2016-11" db="UniProtKB">
        <authorList>
            <consortium name="WormBaseParasite"/>
        </authorList>
    </citation>
    <scope>IDENTIFICATION</scope>
</reference>
<sequence length="101" mass="11248">MPDGCPEGLGDRWPDLETHKTFIFDILPESPSPLLQTDKERPLPSLESQGRPRESLPVGVHASLKQYLSSVDLGAINPSAPYPYLYFTGRDALGTWDCLMF</sequence>
<accession>A0A1I7YW25</accession>
<organism evidence="2 3">
    <name type="scientific">Steinernema glaseri</name>
    <dbReference type="NCBI Taxonomy" id="37863"/>
    <lineage>
        <taxon>Eukaryota</taxon>
        <taxon>Metazoa</taxon>
        <taxon>Ecdysozoa</taxon>
        <taxon>Nematoda</taxon>
        <taxon>Chromadorea</taxon>
        <taxon>Rhabditida</taxon>
        <taxon>Tylenchina</taxon>
        <taxon>Panagrolaimomorpha</taxon>
        <taxon>Strongyloidoidea</taxon>
        <taxon>Steinernematidae</taxon>
        <taxon>Steinernema</taxon>
    </lineage>
</organism>
<protein>
    <submittedName>
        <fullName evidence="3">COesterase domain-containing protein</fullName>
    </submittedName>
</protein>
<dbReference type="AlphaFoldDB" id="A0A1I7YW25"/>
<evidence type="ECO:0000256" key="1">
    <source>
        <dbReference type="SAM" id="MobiDB-lite"/>
    </source>
</evidence>
<proteinExistence type="predicted"/>
<dbReference type="Proteomes" id="UP000095287">
    <property type="component" value="Unplaced"/>
</dbReference>